<evidence type="ECO:0000313" key="2">
    <source>
        <dbReference type="EMBL" id="SCO70968.1"/>
    </source>
</evidence>
<protein>
    <submittedName>
        <fullName evidence="2">VIR protein</fullName>
    </submittedName>
</protein>
<evidence type="ECO:0000256" key="1">
    <source>
        <dbReference type="SAM" id="Phobius"/>
    </source>
</evidence>
<dbReference type="VEuPathDB" id="PlasmoDB:PVPAM_050009700"/>
<dbReference type="VEuPathDB" id="PlasmoDB:PVX_107750"/>
<organism evidence="2 3">
    <name type="scientific">Plasmodium vivax</name>
    <name type="common">malaria parasite P. vivax</name>
    <dbReference type="NCBI Taxonomy" id="5855"/>
    <lineage>
        <taxon>Eukaryota</taxon>
        <taxon>Sar</taxon>
        <taxon>Alveolata</taxon>
        <taxon>Apicomplexa</taxon>
        <taxon>Aconoidasida</taxon>
        <taxon>Haemosporida</taxon>
        <taxon>Plasmodiidae</taxon>
        <taxon>Plasmodium</taxon>
        <taxon>Plasmodium (Plasmodium)</taxon>
    </lineage>
</organism>
<keyword evidence="1" id="KW-0812">Transmembrane</keyword>
<feature type="transmembrane region" description="Helical" evidence="1">
    <location>
        <begin position="224"/>
        <end position="245"/>
    </location>
</feature>
<evidence type="ECO:0000313" key="3">
    <source>
        <dbReference type="Proteomes" id="UP000305196"/>
    </source>
</evidence>
<dbReference type="AlphaFoldDB" id="A0A1G4H7V8"/>
<keyword evidence="1" id="KW-0472">Membrane</keyword>
<dbReference type="Proteomes" id="UP000305196">
    <property type="component" value="Chromosome 4"/>
</dbReference>
<gene>
    <name evidence="2" type="ORF">PVC01_040005700</name>
</gene>
<sequence>MAPAAQEETYKFLSSFSKYKSIYDEIINDDSSFVNGFCSDDSHTLQSDYGEECFGFKLVCPTIFKYMNKIKEDYAAITPECDKYLYYWIHKDFLTVKRNGCNAFSFYKIFLNAYCIYEDWDQCTKYINEMKYEVFERHNNLMHLYDIFQIFKNEEDQEGSSKCNKANECVKQYDIYIKPCFGGVKSSYCDELKNFKEDYEKLIAEITCENVTKILTSPEAISKAYITTISVVSILIVSIILYFLYKFTPFGSWLSLRLNKKKNRSFNIDSELNQYMHSSQLSDRNSKNTSYNVAYNSAKYS</sequence>
<dbReference type="VEuPathDB" id="PlasmoDB:PVP01_0001860"/>
<proteinExistence type="predicted"/>
<name>A0A1G4H7V8_PLAVI</name>
<dbReference type="InterPro" id="IPR008780">
    <property type="entry name" value="Plasmodium_Vir"/>
</dbReference>
<dbReference type="EMBL" id="LT615259">
    <property type="protein sequence ID" value="SCO70968.1"/>
    <property type="molecule type" value="Genomic_DNA"/>
</dbReference>
<dbReference type="VEuPathDB" id="PlasmoDB:PVW1_050007300"/>
<dbReference type="Pfam" id="PF05795">
    <property type="entry name" value="Plasmodium_Vir"/>
    <property type="match status" value="1"/>
</dbReference>
<keyword evidence="1" id="KW-1133">Transmembrane helix</keyword>
<accession>A0A1G4H7V8</accession>
<reference evidence="2 3" key="1">
    <citation type="submission" date="2016-07" db="EMBL/GenBank/DDBJ databases">
        <authorList>
            <consortium name="Pathogen Informatics"/>
        </authorList>
    </citation>
    <scope>NUCLEOTIDE SEQUENCE [LARGE SCALE GENOMIC DNA]</scope>
</reference>